<accession>A0A0E9TZ22</accession>
<protein>
    <submittedName>
        <fullName evidence="1">Uncharacterized protein</fullName>
    </submittedName>
</protein>
<evidence type="ECO:0000313" key="1">
    <source>
        <dbReference type="EMBL" id="JAH58904.1"/>
    </source>
</evidence>
<reference evidence="1" key="2">
    <citation type="journal article" date="2015" name="Fish Shellfish Immunol.">
        <title>Early steps in the European eel (Anguilla anguilla)-Vibrio vulnificus interaction in the gills: Role of the RtxA13 toxin.</title>
        <authorList>
            <person name="Callol A."/>
            <person name="Pajuelo D."/>
            <person name="Ebbesson L."/>
            <person name="Teles M."/>
            <person name="MacKenzie S."/>
            <person name="Amaro C."/>
        </authorList>
    </citation>
    <scope>NUCLEOTIDE SEQUENCE</scope>
</reference>
<name>A0A0E9TZ22_ANGAN</name>
<dbReference type="AlphaFoldDB" id="A0A0E9TZ22"/>
<sequence length="52" mass="6222">MDTLVIYFSIHPCSLHIIRNRISSGLTKWFFCMSKHQREVLTFSLDYESKEI</sequence>
<reference evidence="1" key="1">
    <citation type="submission" date="2014-11" db="EMBL/GenBank/DDBJ databases">
        <authorList>
            <person name="Amaro Gonzalez C."/>
        </authorList>
    </citation>
    <scope>NUCLEOTIDE SEQUENCE</scope>
</reference>
<organism evidence="1">
    <name type="scientific">Anguilla anguilla</name>
    <name type="common">European freshwater eel</name>
    <name type="synonym">Muraena anguilla</name>
    <dbReference type="NCBI Taxonomy" id="7936"/>
    <lineage>
        <taxon>Eukaryota</taxon>
        <taxon>Metazoa</taxon>
        <taxon>Chordata</taxon>
        <taxon>Craniata</taxon>
        <taxon>Vertebrata</taxon>
        <taxon>Euteleostomi</taxon>
        <taxon>Actinopterygii</taxon>
        <taxon>Neopterygii</taxon>
        <taxon>Teleostei</taxon>
        <taxon>Anguilliformes</taxon>
        <taxon>Anguillidae</taxon>
        <taxon>Anguilla</taxon>
    </lineage>
</organism>
<dbReference type="EMBL" id="GBXM01049673">
    <property type="protein sequence ID" value="JAH58904.1"/>
    <property type="molecule type" value="Transcribed_RNA"/>
</dbReference>
<proteinExistence type="predicted"/>